<keyword evidence="2" id="KW-1185">Reference proteome</keyword>
<proteinExistence type="predicted"/>
<protein>
    <submittedName>
        <fullName evidence="1">Uncharacterized protein</fullName>
    </submittedName>
</protein>
<sequence length="89" mass="9848">MCSECLSGRLLGSDETTADGYYSCVIEFISTDGVASRAACVRALDRPLFIIVSLRVKRSVMSVPRAARRRSAVSWVSWVSGRRRSIPHD</sequence>
<reference evidence="1 2" key="1">
    <citation type="journal article" date="2011" name="Cell">
        <title>The monarch butterfly genome yields insights into long-distance migration.</title>
        <authorList>
            <person name="Zhan S."/>
            <person name="Merlin C."/>
            <person name="Boore J.L."/>
            <person name="Reppert S.M."/>
        </authorList>
    </citation>
    <scope>NUCLEOTIDE SEQUENCE [LARGE SCALE GENOMIC DNA]</scope>
    <source>
        <strain evidence="1">F-2</strain>
    </source>
</reference>
<accession>A0A212EHG9</accession>
<dbReference type="Proteomes" id="UP000007151">
    <property type="component" value="Unassembled WGS sequence"/>
</dbReference>
<dbReference type="KEGG" id="dpl:KGM_210543"/>
<gene>
    <name evidence="1" type="ORF">KGM_210543</name>
</gene>
<comment type="caution">
    <text evidence="1">The sequence shown here is derived from an EMBL/GenBank/DDBJ whole genome shotgun (WGS) entry which is preliminary data.</text>
</comment>
<name>A0A212EHG9_DANPL</name>
<evidence type="ECO:0000313" key="1">
    <source>
        <dbReference type="EMBL" id="OWR40922.1"/>
    </source>
</evidence>
<dbReference type="InParanoid" id="A0A212EHG9"/>
<organism evidence="1 2">
    <name type="scientific">Danaus plexippus plexippus</name>
    <dbReference type="NCBI Taxonomy" id="278856"/>
    <lineage>
        <taxon>Eukaryota</taxon>
        <taxon>Metazoa</taxon>
        <taxon>Ecdysozoa</taxon>
        <taxon>Arthropoda</taxon>
        <taxon>Hexapoda</taxon>
        <taxon>Insecta</taxon>
        <taxon>Pterygota</taxon>
        <taxon>Neoptera</taxon>
        <taxon>Endopterygota</taxon>
        <taxon>Lepidoptera</taxon>
        <taxon>Glossata</taxon>
        <taxon>Ditrysia</taxon>
        <taxon>Papilionoidea</taxon>
        <taxon>Nymphalidae</taxon>
        <taxon>Danainae</taxon>
        <taxon>Danaini</taxon>
        <taxon>Danaina</taxon>
        <taxon>Danaus</taxon>
        <taxon>Danaus</taxon>
    </lineage>
</organism>
<evidence type="ECO:0000313" key="2">
    <source>
        <dbReference type="Proteomes" id="UP000007151"/>
    </source>
</evidence>
<dbReference type="AlphaFoldDB" id="A0A212EHG9"/>
<dbReference type="EMBL" id="AGBW02014893">
    <property type="protein sequence ID" value="OWR40922.1"/>
    <property type="molecule type" value="Genomic_DNA"/>
</dbReference>